<proteinExistence type="predicted"/>
<dbReference type="AlphaFoldDB" id="A0AAW4MYI4"/>
<comment type="caution">
    <text evidence="2">The sequence shown here is derived from an EMBL/GenBank/DDBJ whole genome shotgun (WGS) entry which is preliminary data.</text>
</comment>
<name>A0AAW4MYI4_9BACT</name>
<evidence type="ECO:0000313" key="2">
    <source>
        <dbReference type="EMBL" id="MBV3386840.1"/>
    </source>
</evidence>
<protein>
    <submittedName>
        <fullName evidence="2">AntA/AntB antirepressor family protein</fullName>
    </submittedName>
</protein>
<dbReference type="InterPro" id="IPR013557">
    <property type="entry name" value="AntA/B_antirep"/>
</dbReference>
<dbReference type="PANTHER" id="PTHR36180">
    <property type="entry name" value="DNA-BINDING PROTEIN-RELATED-RELATED"/>
    <property type="match status" value="1"/>
</dbReference>
<feature type="domain" description="AntA/AntB antirepressor" evidence="1">
    <location>
        <begin position="17"/>
        <end position="85"/>
    </location>
</feature>
<sequence>MSNVLISIIDHNGQSAVNARELHAFLGVGKDFSSWIKKQIERCDLIEYQDFEVFTQKGENLQGGRPTSEYALSLDAAKEISMMSQCEKGKQARRYFIECEKRLLNPKASNLLEDKLRAATWAVSFLNMNEASKLQLAKAVLEPLGLPSPDYVASKGVMHSASELLKRFGSKLSALKFNQKMVELGFLKEETRQGKSKLHKFKVITPKGKSYGENQVSPKNQSETQPRWYDDKFEELLKAI</sequence>
<gene>
    <name evidence="2" type="ORF">KSW82_03680</name>
</gene>
<dbReference type="Pfam" id="PF08346">
    <property type="entry name" value="AntA"/>
    <property type="match status" value="1"/>
</dbReference>
<dbReference type="RefSeq" id="WP_217743955.1">
    <property type="nucleotide sequence ID" value="NZ_JAHOEI010000007.1"/>
</dbReference>
<dbReference type="Proteomes" id="UP001196765">
    <property type="component" value="Unassembled WGS sequence"/>
</dbReference>
<organism evidence="2 3">
    <name type="scientific">Segatella copri</name>
    <dbReference type="NCBI Taxonomy" id="165179"/>
    <lineage>
        <taxon>Bacteria</taxon>
        <taxon>Pseudomonadati</taxon>
        <taxon>Bacteroidota</taxon>
        <taxon>Bacteroidia</taxon>
        <taxon>Bacteroidales</taxon>
        <taxon>Prevotellaceae</taxon>
        <taxon>Segatella</taxon>
    </lineage>
</organism>
<evidence type="ECO:0000313" key="3">
    <source>
        <dbReference type="Proteomes" id="UP001196765"/>
    </source>
</evidence>
<accession>A0AAW4MYI4</accession>
<reference evidence="2" key="1">
    <citation type="submission" date="2021-06" db="EMBL/GenBank/DDBJ databases">
        <title>Collection of gut derived symbiotic bacterial strains cultured from healthy donors.</title>
        <authorList>
            <person name="Lin H."/>
            <person name="Littmann E."/>
            <person name="Pamer E.G."/>
        </authorList>
    </citation>
    <scope>NUCLEOTIDE SEQUENCE</scope>
    <source>
        <strain evidence="2">MSK.21.74</strain>
    </source>
</reference>
<evidence type="ECO:0000259" key="1">
    <source>
        <dbReference type="Pfam" id="PF08346"/>
    </source>
</evidence>
<dbReference type="PANTHER" id="PTHR36180:SF1">
    <property type="entry name" value="ANTA_ANTB ANTIREPRESSOR DOMAIN-CONTAINING PROTEIN"/>
    <property type="match status" value="1"/>
</dbReference>
<dbReference type="EMBL" id="JAHOEI010000007">
    <property type="protein sequence ID" value="MBV3386840.1"/>
    <property type="molecule type" value="Genomic_DNA"/>
</dbReference>